<evidence type="ECO:0000313" key="1">
    <source>
        <dbReference type="EMBL" id="CEG39570.1"/>
    </source>
</evidence>
<protein>
    <submittedName>
        <fullName evidence="1">Uncharacterized protein</fullName>
    </submittedName>
</protein>
<proteinExistence type="predicted"/>
<dbReference type="RefSeq" id="XP_024575939.1">
    <property type="nucleotide sequence ID" value="XM_024725131.1"/>
</dbReference>
<dbReference type="AlphaFoldDB" id="A0A0P1AF89"/>
<sequence>MTLKGIQHTLLQNILEDFDNILELTLTTIRNSLNSFKSSPLQLQQFDILENPNANYKGET</sequence>
<name>A0A0P1AF89_PLAHL</name>
<accession>A0A0P1AF89</accession>
<dbReference type="Proteomes" id="UP000054928">
    <property type="component" value="Unassembled WGS sequence"/>
</dbReference>
<dbReference type="EMBL" id="CCYD01000428">
    <property type="protein sequence ID" value="CEG39570.1"/>
    <property type="molecule type" value="Genomic_DNA"/>
</dbReference>
<dbReference type="GeneID" id="36404865"/>
<evidence type="ECO:0000313" key="2">
    <source>
        <dbReference type="Proteomes" id="UP000054928"/>
    </source>
</evidence>
<reference evidence="2" key="1">
    <citation type="submission" date="2014-09" db="EMBL/GenBank/DDBJ databases">
        <authorList>
            <person name="Sharma Rahul"/>
            <person name="Thines Marco"/>
        </authorList>
    </citation>
    <scope>NUCLEOTIDE SEQUENCE [LARGE SCALE GENOMIC DNA]</scope>
</reference>
<keyword evidence="2" id="KW-1185">Reference proteome</keyword>
<organism evidence="1 2">
    <name type="scientific">Plasmopara halstedii</name>
    <name type="common">Downy mildew of sunflower</name>
    <dbReference type="NCBI Taxonomy" id="4781"/>
    <lineage>
        <taxon>Eukaryota</taxon>
        <taxon>Sar</taxon>
        <taxon>Stramenopiles</taxon>
        <taxon>Oomycota</taxon>
        <taxon>Peronosporomycetes</taxon>
        <taxon>Peronosporales</taxon>
        <taxon>Peronosporaceae</taxon>
        <taxon>Plasmopara</taxon>
    </lineage>
</organism>